<feature type="region of interest" description="Disordered" evidence="1">
    <location>
        <begin position="1"/>
        <end position="57"/>
    </location>
</feature>
<organism evidence="2 3">
    <name type="scientific">Mesorhabditis belari</name>
    <dbReference type="NCBI Taxonomy" id="2138241"/>
    <lineage>
        <taxon>Eukaryota</taxon>
        <taxon>Metazoa</taxon>
        <taxon>Ecdysozoa</taxon>
        <taxon>Nematoda</taxon>
        <taxon>Chromadorea</taxon>
        <taxon>Rhabditida</taxon>
        <taxon>Rhabditina</taxon>
        <taxon>Rhabditomorpha</taxon>
        <taxon>Rhabditoidea</taxon>
        <taxon>Rhabditidae</taxon>
        <taxon>Mesorhabditinae</taxon>
        <taxon>Mesorhabditis</taxon>
    </lineage>
</organism>
<dbReference type="Proteomes" id="UP000887575">
    <property type="component" value="Unassembled WGS sequence"/>
</dbReference>
<evidence type="ECO:0000313" key="2">
    <source>
        <dbReference type="Proteomes" id="UP000887575"/>
    </source>
</evidence>
<reference evidence="3" key="1">
    <citation type="submission" date="2024-02" db="UniProtKB">
        <authorList>
            <consortium name="WormBaseParasite"/>
        </authorList>
    </citation>
    <scope>IDENTIFICATION</scope>
</reference>
<keyword evidence="2" id="KW-1185">Reference proteome</keyword>
<sequence length="104" mass="11613">MVQEGWPNRARRDQKGLPLADFHRRSQPPGCLHLFGEKQNRRSSSPNDLKVSANGNQLQGEGVKPWIRTDFGYLPVHRGNSVNISCRFDGNPRRISIGTSMGTG</sequence>
<name>A0AAF3J1N2_9BILA</name>
<feature type="compositionally biased region" description="Polar residues" evidence="1">
    <location>
        <begin position="42"/>
        <end position="57"/>
    </location>
</feature>
<dbReference type="WBParaSite" id="MBELARI_LOCUS1063">
    <property type="protein sequence ID" value="MBELARI_LOCUS1063"/>
    <property type="gene ID" value="MBELARI_LOCUS1063"/>
</dbReference>
<evidence type="ECO:0000313" key="3">
    <source>
        <dbReference type="WBParaSite" id="MBELARI_LOCUS1063"/>
    </source>
</evidence>
<accession>A0AAF3J1N2</accession>
<dbReference type="AlphaFoldDB" id="A0AAF3J1N2"/>
<evidence type="ECO:0000256" key="1">
    <source>
        <dbReference type="SAM" id="MobiDB-lite"/>
    </source>
</evidence>
<proteinExistence type="predicted"/>
<protein>
    <submittedName>
        <fullName evidence="3">Uncharacterized protein</fullName>
    </submittedName>
</protein>